<dbReference type="EMBL" id="UZAH01027537">
    <property type="protein sequence ID" value="VDO92554.1"/>
    <property type="molecule type" value="Genomic_DNA"/>
</dbReference>
<reference evidence="11" key="2">
    <citation type="submission" date="2019-09" db="UniProtKB">
        <authorList>
            <consortium name="WormBaseParasite"/>
        </authorList>
    </citation>
    <scope>IDENTIFICATION</scope>
</reference>
<dbReference type="PROSITE" id="PS00232">
    <property type="entry name" value="CADHERIN_1"/>
    <property type="match status" value="2"/>
</dbReference>
<dbReference type="OrthoDB" id="6252479at2759"/>
<evidence type="ECO:0000256" key="3">
    <source>
        <dbReference type="ARBA" id="ARBA00022737"/>
    </source>
</evidence>
<dbReference type="GO" id="GO:0005886">
    <property type="term" value="C:plasma membrane"/>
    <property type="evidence" value="ECO:0007669"/>
    <property type="project" value="UniProtKB-SubCell"/>
</dbReference>
<keyword evidence="4 7" id="KW-0106">Calcium</keyword>
<keyword evidence="6" id="KW-0472">Membrane</keyword>
<dbReference type="PRINTS" id="PR00205">
    <property type="entry name" value="CADHERIN"/>
</dbReference>
<dbReference type="CDD" id="cd11304">
    <property type="entry name" value="Cadherin_repeat"/>
    <property type="match status" value="7"/>
</dbReference>
<feature type="non-terminal residue" evidence="9">
    <location>
        <position position="1"/>
    </location>
</feature>
<dbReference type="Proteomes" id="UP000050761">
    <property type="component" value="Unassembled WGS sequence"/>
</dbReference>
<keyword evidence="10" id="KW-1185">Reference proteome</keyword>
<dbReference type="Gene3D" id="2.60.40.60">
    <property type="entry name" value="Cadherins"/>
    <property type="match status" value="7"/>
</dbReference>
<dbReference type="SMART" id="SM00112">
    <property type="entry name" value="CA"/>
    <property type="match status" value="5"/>
</dbReference>
<dbReference type="WBParaSite" id="HPBE_0001252801-mRNA-1">
    <property type="protein sequence ID" value="HPBE_0001252801-mRNA-1"/>
    <property type="gene ID" value="HPBE_0001252801"/>
</dbReference>
<keyword evidence="2" id="KW-0812">Transmembrane</keyword>
<feature type="domain" description="Cadherin" evidence="8">
    <location>
        <begin position="303"/>
        <end position="407"/>
    </location>
</feature>
<dbReference type="SUPFAM" id="SSF49313">
    <property type="entry name" value="Cadherin-like"/>
    <property type="match status" value="7"/>
</dbReference>
<evidence type="ECO:0000256" key="4">
    <source>
        <dbReference type="ARBA" id="ARBA00022837"/>
    </source>
</evidence>
<keyword evidence="5" id="KW-1133">Transmembrane helix</keyword>
<evidence type="ECO:0000313" key="9">
    <source>
        <dbReference type="EMBL" id="VDO92554.1"/>
    </source>
</evidence>
<sequence length="830" mass="88939">RASAPITTLNATDADGGPNGEIVYSVSSPESEFFRIKGNQLFAKSDTPSCCSSPPCTVCFVSIRATDRGTPPLESTVLLKVLLSNENLHDPHITLRLHPATVDFALIEVGAAVGKTVAVLTVTDDDGPLSDSSSVWIGSGNEDGVFALSVQRHFALLKLLKDSADLTEPEYDLLFVASDGQEPQRFTNATLKIYNEAKLASSPVVVERELSASLLESAPVGSFVAQVHTNSSGCHFELKGDGVPFSVDRNSGVVTTSSSLDVNAVERYVLEVLVQLPPPNIHTVTATITVTVVDVNDHAPSFADLPDRLSIAENTTVGTLVFTVKSTDKDRGDGARLAYRLVNDEAAEYLSIEANSGKATLRKAADFEEIHGFDAEIEVCDGGLPVLCSSVVIPVSIQDVNDNAPRFPCGTVHSVLSEGSPAGSLVATVFAEDRDSGQAGTVHYVLLDAITGFSIDVTTGVIRTTETLRSKESRIRVGASDGGGLASENNVTVTLFTTRRSPLKWESAPDAIDLPTTAAVGDTLAVYRTSTPSVLQSLSPFVSISPEGGLHITKAVPVDTDRFHALLIARSGDVSISKCVELKMRHEARPPSFGKKLTSLKLNRNTPLGMQLMKANAGGRFNFSTDCRWLRIDGDGVVSLKELVDTSIDSIQCVVEGKDLQGRSDRLKIHVAMRGDDTPFRLNATYNLHMREDARVGTVLAVLGNSSVYVFRSGSKTSIDVFPDGTIYLRETLNSSEVDVISLPVIATHRSLNHTHSTVVHVFVDDVNDHTPRCSGKRSFEIDENLGIGSTVGYLEATDDDVGLNGVLGYRLLDNQELLRIGPVSGKVWL</sequence>
<evidence type="ECO:0000256" key="2">
    <source>
        <dbReference type="ARBA" id="ARBA00022692"/>
    </source>
</evidence>
<evidence type="ECO:0000313" key="10">
    <source>
        <dbReference type="Proteomes" id="UP000050761"/>
    </source>
</evidence>
<feature type="domain" description="Cadherin" evidence="8">
    <location>
        <begin position="416"/>
        <end position="511"/>
    </location>
</feature>
<evidence type="ECO:0000256" key="6">
    <source>
        <dbReference type="ARBA" id="ARBA00023136"/>
    </source>
</evidence>
<comment type="subcellular location">
    <subcellularLocation>
        <location evidence="1">Membrane</location>
    </subcellularLocation>
</comment>
<evidence type="ECO:0000256" key="5">
    <source>
        <dbReference type="ARBA" id="ARBA00022989"/>
    </source>
</evidence>
<feature type="domain" description="Cadherin" evidence="8">
    <location>
        <begin position="6"/>
        <end position="93"/>
    </location>
</feature>
<dbReference type="InterPro" id="IPR020894">
    <property type="entry name" value="Cadherin_CS"/>
</dbReference>
<dbReference type="InterPro" id="IPR015919">
    <property type="entry name" value="Cadherin-like_sf"/>
</dbReference>
<dbReference type="PANTHER" id="PTHR24026:SF126">
    <property type="entry name" value="PROTOCADHERIN FAT 4"/>
    <property type="match status" value="1"/>
</dbReference>
<dbReference type="FunFam" id="2.60.40.60:FF:000104">
    <property type="entry name" value="cadherin-23 isoform X1"/>
    <property type="match status" value="1"/>
</dbReference>
<evidence type="ECO:0000256" key="7">
    <source>
        <dbReference type="PROSITE-ProRule" id="PRU00043"/>
    </source>
</evidence>
<dbReference type="AlphaFoldDB" id="A0A3P8A847"/>
<proteinExistence type="predicted"/>
<gene>
    <name evidence="9" type="ORF">HPBE_LOCUS12529</name>
</gene>
<accession>A0A3P8A847</accession>
<dbReference type="GO" id="GO:0005509">
    <property type="term" value="F:calcium ion binding"/>
    <property type="evidence" value="ECO:0007669"/>
    <property type="project" value="UniProtKB-UniRule"/>
</dbReference>
<evidence type="ECO:0000259" key="8">
    <source>
        <dbReference type="PROSITE" id="PS50268"/>
    </source>
</evidence>
<name>A0A3P8A847_HELPZ</name>
<protein>
    <submittedName>
        <fullName evidence="11">Cadherin domain protein</fullName>
    </submittedName>
</protein>
<evidence type="ECO:0000313" key="11">
    <source>
        <dbReference type="WBParaSite" id="HPBE_0001252801-mRNA-1"/>
    </source>
</evidence>
<dbReference type="PANTHER" id="PTHR24026">
    <property type="entry name" value="FAT ATYPICAL CADHERIN-RELATED"/>
    <property type="match status" value="1"/>
</dbReference>
<feature type="domain" description="Cadherin" evidence="8">
    <location>
        <begin position="672"/>
        <end position="774"/>
    </location>
</feature>
<reference evidence="9 10" key="1">
    <citation type="submission" date="2018-11" db="EMBL/GenBank/DDBJ databases">
        <authorList>
            <consortium name="Pathogen Informatics"/>
        </authorList>
    </citation>
    <scope>NUCLEOTIDE SEQUENCE [LARGE SCALE GENOMIC DNA]</scope>
</reference>
<dbReference type="Pfam" id="PF00028">
    <property type="entry name" value="Cadherin"/>
    <property type="match status" value="2"/>
</dbReference>
<dbReference type="PROSITE" id="PS50268">
    <property type="entry name" value="CADHERIN_2"/>
    <property type="match status" value="5"/>
</dbReference>
<evidence type="ECO:0000256" key="1">
    <source>
        <dbReference type="ARBA" id="ARBA00004370"/>
    </source>
</evidence>
<keyword evidence="3" id="KW-0677">Repeat</keyword>
<feature type="domain" description="Cadherin" evidence="8">
    <location>
        <begin position="206"/>
        <end position="302"/>
    </location>
</feature>
<organism evidence="9">
    <name type="scientific">Heligmosomoides polygyrus</name>
    <name type="common">Parasitic roundworm</name>
    <dbReference type="NCBI Taxonomy" id="6339"/>
    <lineage>
        <taxon>Eukaryota</taxon>
        <taxon>Metazoa</taxon>
        <taxon>Ecdysozoa</taxon>
        <taxon>Nematoda</taxon>
        <taxon>Chromadorea</taxon>
        <taxon>Rhabditida</taxon>
        <taxon>Rhabditina</taxon>
        <taxon>Rhabditomorpha</taxon>
        <taxon>Strongyloidea</taxon>
        <taxon>Heligmosomidae</taxon>
        <taxon>Heligmosomoides</taxon>
    </lineage>
</organism>
<dbReference type="InterPro" id="IPR002126">
    <property type="entry name" value="Cadherin-like_dom"/>
</dbReference>
<dbReference type="GO" id="GO:0007156">
    <property type="term" value="P:homophilic cell adhesion via plasma membrane adhesion molecules"/>
    <property type="evidence" value="ECO:0007669"/>
    <property type="project" value="InterPro"/>
</dbReference>